<dbReference type="Proteomes" id="UP001153636">
    <property type="component" value="Chromosome 9"/>
</dbReference>
<dbReference type="SMART" id="SM00015">
    <property type="entry name" value="IQ"/>
    <property type="match status" value="2"/>
</dbReference>
<protein>
    <recommendedName>
        <fullName evidence="2">RIIa domain-containing protein</fullName>
    </recommendedName>
</protein>
<dbReference type="SMART" id="SM00394">
    <property type="entry name" value="RIIa"/>
    <property type="match status" value="1"/>
</dbReference>
<evidence type="ECO:0000313" key="3">
    <source>
        <dbReference type="EMBL" id="CAH1115454.1"/>
    </source>
</evidence>
<evidence type="ECO:0000256" key="1">
    <source>
        <dbReference type="SAM" id="MobiDB-lite"/>
    </source>
</evidence>
<feature type="compositionally biased region" description="Polar residues" evidence="1">
    <location>
        <begin position="342"/>
        <end position="357"/>
    </location>
</feature>
<dbReference type="Gene3D" id="1.20.5.190">
    <property type="match status" value="1"/>
</dbReference>
<feature type="compositionally biased region" description="Polar residues" evidence="1">
    <location>
        <begin position="489"/>
        <end position="510"/>
    </location>
</feature>
<dbReference type="InterPro" id="IPR000048">
    <property type="entry name" value="IQ_motif_EF-hand-BS"/>
</dbReference>
<reference evidence="3" key="1">
    <citation type="submission" date="2022-01" db="EMBL/GenBank/DDBJ databases">
        <authorList>
            <person name="King R."/>
        </authorList>
    </citation>
    <scope>NUCLEOTIDE SEQUENCE</scope>
</reference>
<feature type="region of interest" description="Disordered" evidence="1">
    <location>
        <begin position="218"/>
        <end position="243"/>
    </location>
</feature>
<feature type="compositionally biased region" description="Basic and acidic residues" evidence="1">
    <location>
        <begin position="289"/>
        <end position="300"/>
    </location>
</feature>
<gene>
    <name evidence="3" type="ORF">PSYICH_LOCUS15501</name>
</gene>
<proteinExistence type="predicted"/>
<feature type="domain" description="RIIa" evidence="2">
    <location>
        <begin position="18"/>
        <end position="55"/>
    </location>
</feature>
<organism evidence="3 4">
    <name type="scientific">Psylliodes chrysocephalus</name>
    <dbReference type="NCBI Taxonomy" id="3402493"/>
    <lineage>
        <taxon>Eukaryota</taxon>
        <taxon>Metazoa</taxon>
        <taxon>Ecdysozoa</taxon>
        <taxon>Arthropoda</taxon>
        <taxon>Hexapoda</taxon>
        <taxon>Insecta</taxon>
        <taxon>Pterygota</taxon>
        <taxon>Neoptera</taxon>
        <taxon>Endopterygota</taxon>
        <taxon>Coleoptera</taxon>
        <taxon>Polyphaga</taxon>
        <taxon>Cucujiformia</taxon>
        <taxon>Chrysomeloidea</taxon>
        <taxon>Chrysomelidae</taxon>
        <taxon>Galerucinae</taxon>
        <taxon>Alticini</taxon>
        <taxon>Psylliodes</taxon>
    </lineage>
</organism>
<dbReference type="Gene3D" id="1.20.890.10">
    <property type="entry name" value="cAMP-dependent protein kinase regulatory subunit, dimerization-anchoring domain"/>
    <property type="match status" value="1"/>
</dbReference>
<dbReference type="OrthoDB" id="26525at2759"/>
<dbReference type="Gene3D" id="2.150.10.10">
    <property type="entry name" value="Serralysin-like metalloprotease, C-terminal"/>
    <property type="match status" value="1"/>
</dbReference>
<name>A0A9P0DBR4_9CUCU</name>
<feature type="region of interest" description="Disordered" evidence="1">
    <location>
        <begin position="289"/>
        <end position="358"/>
    </location>
</feature>
<sequence length="530" mass="58461">MDPTLQRHAAKCIYIIPDGLKELMSDISREVLRTQPQNMYAFIADYLEALLLTRENARVAARLIQSVTEIAETTMEFLQKTGMHKSLVDKVVGIMDRQFKKRVFDERNASQLEQGEYVDEANMISDILSDVELEEGAMQESIAIIQRAYRRFKQRKETEKTLLTGMIDWRIAARSAIKLYRQTGVTNEEARRAATLIKAAYKGYYTRRIMTTLTEEQKILHPDISEPEEEGGDSDYRQATKEDSKAVTIDYDSVIPHVDFGDVTDVECTSVVIAFTLDKIMDGVMKKVVRSEKRSKESKAKKEKVKSKKTQDDKKVAASVKQKQKQLAETADDQLDKRSIRKSSTYSQGSQKSTISKKVSIVARDAEKRSIRSVCSDRSDRSDKFGHSQVSEPDSFGASEITGRASYASQHSSRASAHVSYASSRNSEDSYASKCSFESQASQRGSIVPGRGSIMGRGSIVSGRGSIVSGKGSIVSGKESIASGRGSIVSGQESIVSGRASNVSGRESNVSGHGGHISGSGKKVPKDLLI</sequence>
<dbReference type="InterPro" id="IPR003117">
    <property type="entry name" value="cAMP_dep_PK_reg_su_I/II_a/b"/>
</dbReference>
<feature type="compositionally biased region" description="Basic and acidic residues" evidence="1">
    <location>
        <begin position="370"/>
        <end position="386"/>
    </location>
</feature>
<evidence type="ECO:0000313" key="4">
    <source>
        <dbReference type="Proteomes" id="UP001153636"/>
    </source>
</evidence>
<dbReference type="PROSITE" id="PS50096">
    <property type="entry name" value="IQ"/>
    <property type="match status" value="1"/>
</dbReference>
<dbReference type="SUPFAM" id="SSF47391">
    <property type="entry name" value="Dimerization-anchoring domain of cAMP-dependent PK regulatory subunit"/>
    <property type="match status" value="1"/>
</dbReference>
<evidence type="ECO:0000259" key="2">
    <source>
        <dbReference type="SMART" id="SM00394"/>
    </source>
</evidence>
<dbReference type="CDD" id="cd12100">
    <property type="entry name" value="DD_CABYR_SP17"/>
    <property type="match status" value="1"/>
</dbReference>
<dbReference type="SUPFAM" id="SSF101967">
    <property type="entry name" value="Adhesin YadA, collagen-binding domain"/>
    <property type="match status" value="1"/>
</dbReference>
<feature type="compositionally biased region" description="Low complexity" evidence="1">
    <location>
        <begin position="450"/>
        <end position="462"/>
    </location>
</feature>
<accession>A0A9P0DBR4</accession>
<dbReference type="InterPro" id="IPR047579">
    <property type="entry name" value="DD_CABYR_SP17"/>
</dbReference>
<feature type="compositionally biased region" description="Basic and acidic residues" evidence="1">
    <location>
        <begin position="234"/>
        <end position="243"/>
    </location>
</feature>
<keyword evidence="4" id="KW-1185">Reference proteome</keyword>
<dbReference type="InterPro" id="IPR011049">
    <property type="entry name" value="Serralysin-like_metalloprot_C"/>
</dbReference>
<dbReference type="AlphaFoldDB" id="A0A9P0DBR4"/>
<feature type="region of interest" description="Disordered" evidence="1">
    <location>
        <begin position="442"/>
        <end position="462"/>
    </location>
</feature>
<feature type="region of interest" description="Disordered" evidence="1">
    <location>
        <begin position="370"/>
        <end position="398"/>
    </location>
</feature>
<dbReference type="EMBL" id="OV651821">
    <property type="protein sequence ID" value="CAH1115454.1"/>
    <property type="molecule type" value="Genomic_DNA"/>
</dbReference>
<feature type="region of interest" description="Disordered" evidence="1">
    <location>
        <begin position="488"/>
        <end position="530"/>
    </location>
</feature>